<evidence type="ECO:0000256" key="2">
    <source>
        <dbReference type="ARBA" id="ARBA00022448"/>
    </source>
</evidence>
<feature type="domain" description="ABC transporter" evidence="5">
    <location>
        <begin position="4"/>
        <end position="231"/>
    </location>
</feature>
<evidence type="ECO:0000313" key="7">
    <source>
        <dbReference type="Proteomes" id="UP000287171"/>
    </source>
</evidence>
<dbReference type="Pfam" id="PF00005">
    <property type="entry name" value="ABC_tran"/>
    <property type="match status" value="1"/>
</dbReference>
<dbReference type="SUPFAM" id="SSF52540">
    <property type="entry name" value="P-loop containing nucleoside triphosphate hydrolases"/>
    <property type="match status" value="1"/>
</dbReference>
<keyword evidence="7" id="KW-1185">Reference proteome</keyword>
<dbReference type="RefSeq" id="WP_126628330.1">
    <property type="nucleotide sequence ID" value="NZ_BIFT01000001.1"/>
</dbReference>
<dbReference type="GO" id="GO:0016887">
    <property type="term" value="F:ATP hydrolysis activity"/>
    <property type="evidence" value="ECO:0007669"/>
    <property type="project" value="InterPro"/>
</dbReference>
<organism evidence="6 7">
    <name type="scientific">Dictyobacter alpinus</name>
    <dbReference type="NCBI Taxonomy" id="2014873"/>
    <lineage>
        <taxon>Bacteria</taxon>
        <taxon>Bacillati</taxon>
        <taxon>Chloroflexota</taxon>
        <taxon>Ktedonobacteria</taxon>
        <taxon>Ktedonobacterales</taxon>
        <taxon>Dictyobacteraceae</taxon>
        <taxon>Dictyobacter</taxon>
    </lineage>
</organism>
<dbReference type="CDD" id="cd03230">
    <property type="entry name" value="ABC_DR_subfamily_A"/>
    <property type="match status" value="1"/>
</dbReference>
<accession>A0A402B9T8</accession>
<evidence type="ECO:0000256" key="3">
    <source>
        <dbReference type="ARBA" id="ARBA00022741"/>
    </source>
</evidence>
<dbReference type="PANTHER" id="PTHR43335:SF11">
    <property type="entry name" value="ABC TRANSPORTER RELATED"/>
    <property type="match status" value="1"/>
</dbReference>
<dbReference type="PROSITE" id="PS00211">
    <property type="entry name" value="ABC_TRANSPORTER_1"/>
    <property type="match status" value="1"/>
</dbReference>
<comment type="caution">
    <text evidence="6">The sequence shown here is derived from an EMBL/GenBank/DDBJ whole genome shotgun (WGS) entry which is preliminary data.</text>
</comment>
<reference evidence="7" key="1">
    <citation type="submission" date="2018-12" db="EMBL/GenBank/DDBJ databases">
        <title>Tengunoibacter tsumagoiensis gen. nov., sp. nov., Dictyobacter kobayashii sp. nov., D. alpinus sp. nov., and D. joshuensis sp. nov. and description of Dictyobacteraceae fam. nov. within the order Ktedonobacterales isolated from Tengu-no-mugimeshi.</title>
        <authorList>
            <person name="Wang C.M."/>
            <person name="Zheng Y."/>
            <person name="Sakai Y."/>
            <person name="Toyoda A."/>
            <person name="Minakuchi Y."/>
            <person name="Abe K."/>
            <person name="Yokota A."/>
            <person name="Yabe S."/>
        </authorList>
    </citation>
    <scope>NUCLEOTIDE SEQUENCE [LARGE SCALE GENOMIC DNA]</scope>
    <source>
        <strain evidence="7">Uno16</strain>
    </source>
</reference>
<evidence type="ECO:0000259" key="5">
    <source>
        <dbReference type="PROSITE" id="PS50893"/>
    </source>
</evidence>
<keyword evidence="2" id="KW-0813">Transport</keyword>
<keyword evidence="3" id="KW-0547">Nucleotide-binding</keyword>
<gene>
    <name evidence="6" type="ORF">KDA_35530</name>
</gene>
<protein>
    <submittedName>
        <fullName evidence="6">ABC transporter</fullName>
    </submittedName>
</protein>
<name>A0A402B9T8_9CHLR</name>
<evidence type="ECO:0000313" key="6">
    <source>
        <dbReference type="EMBL" id="GCE28069.1"/>
    </source>
</evidence>
<dbReference type="PANTHER" id="PTHR43335">
    <property type="entry name" value="ABC TRANSPORTER, ATP-BINDING PROTEIN"/>
    <property type="match status" value="1"/>
</dbReference>
<sequence>MYAIECLELTKVYKSLSALQNLTLRVEYGTSFGLLGENGAGKSTLVRLIMGFIFPTSGQLRVLGQEHVALAHAKIGYVHERPIFDPHVSGKRYLIHLSRLTGIRGVDGVKCVDEMLRRVNLQDVANRSIGTYSKGMQQRLALAQALLADPELLILDEPTSGLDPRSQWEIRQIIQGLRQEGKTILICSHYLSEVEALCDAIAIMDKGRVKLSGSVNDLLQSKQVVEIVLAEHLSACDVVSSLAIPEEYIVTMQAHTFEIQARAQSIVLDKIVQGHIPLISLNPLNQSLEDLYVHATDQEASSIPPHSLSNAGGAS</sequence>
<dbReference type="OrthoDB" id="9809205at2"/>
<dbReference type="InterPro" id="IPR003439">
    <property type="entry name" value="ABC_transporter-like_ATP-bd"/>
</dbReference>
<dbReference type="GO" id="GO:0005524">
    <property type="term" value="F:ATP binding"/>
    <property type="evidence" value="ECO:0007669"/>
    <property type="project" value="UniProtKB-KW"/>
</dbReference>
<evidence type="ECO:0000256" key="4">
    <source>
        <dbReference type="ARBA" id="ARBA00022840"/>
    </source>
</evidence>
<dbReference type="EMBL" id="BIFT01000001">
    <property type="protein sequence ID" value="GCE28069.1"/>
    <property type="molecule type" value="Genomic_DNA"/>
</dbReference>
<dbReference type="PROSITE" id="PS50893">
    <property type="entry name" value="ABC_TRANSPORTER_2"/>
    <property type="match status" value="1"/>
</dbReference>
<dbReference type="Proteomes" id="UP000287171">
    <property type="component" value="Unassembled WGS sequence"/>
</dbReference>
<dbReference type="SMART" id="SM00382">
    <property type="entry name" value="AAA"/>
    <property type="match status" value="1"/>
</dbReference>
<evidence type="ECO:0000256" key="1">
    <source>
        <dbReference type="ARBA" id="ARBA00005417"/>
    </source>
</evidence>
<dbReference type="InterPro" id="IPR003593">
    <property type="entry name" value="AAA+_ATPase"/>
</dbReference>
<proteinExistence type="inferred from homology"/>
<dbReference type="AlphaFoldDB" id="A0A402B9T8"/>
<comment type="similarity">
    <text evidence="1">Belongs to the ABC transporter superfamily.</text>
</comment>
<dbReference type="Gene3D" id="3.40.50.300">
    <property type="entry name" value="P-loop containing nucleotide triphosphate hydrolases"/>
    <property type="match status" value="1"/>
</dbReference>
<dbReference type="InterPro" id="IPR017871">
    <property type="entry name" value="ABC_transporter-like_CS"/>
</dbReference>
<keyword evidence="4" id="KW-0067">ATP-binding</keyword>
<dbReference type="InterPro" id="IPR027417">
    <property type="entry name" value="P-loop_NTPase"/>
</dbReference>